<protein>
    <submittedName>
        <fullName evidence="1">Uncharacterized protein</fullName>
    </submittedName>
</protein>
<evidence type="ECO:0000313" key="2">
    <source>
        <dbReference type="Proteomes" id="UP001054945"/>
    </source>
</evidence>
<dbReference type="AlphaFoldDB" id="A0AAV4SGS8"/>
<organism evidence="1 2">
    <name type="scientific">Caerostris extrusa</name>
    <name type="common">Bark spider</name>
    <name type="synonym">Caerostris bankana</name>
    <dbReference type="NCBI Taxonomy" id="172846"/>
    <lineage>
        <taxon>Eukaryota</taxon>
        <taxon>Metazoa</taxon>
        <taxon>Ecdysozoa</taxon>
        <taxon>Arthropoda</taxon>
        <taxon>Chelicerata</taxon>
        <taxon>Arachnida</taxon>
        <taxon>Araneae</taxon>
        <taxon>Araneomorphae</taxon>
        <taxon>Entelegynae</taxon>
        <taxon>Araneoidea</taxon>
        <taxon>Araneidae</taxon>
        <taxon>Caerostris</taxon>
    </lineage>
</organism>
<sequence length="94" mass="11029">MHNLNYCEFIHLPFYYSFLPHGWRMSAGFIGNYSGPIFGVASISGPSNWNTDISGFGKGRCRFKPDLFVTRRRTRPITFAVMRPEDFLCWVWER</sequence>
<reference evidence="1 2" key="1">
    <citation type="submission" date="2021-06" db="EMBL/GenBank/DDBJ databases">
        <title>Caerostris extrusa draft genome.</title>
        <authorList>
            <person name="Kono N."/>
            <person name="Arakawa K."/>
        </authorList>
    </citation>
    <scope>NUCLEOTIDE SEQUENCE [LARGE SCALE GENOMIC DNA]</scope>
</reference>
<keyword evidence="2" id="KW-1185">Reference proteome</keyword>
<name>A0AAV4SGS8_CAEEX</name>
<dbReference type="EMBL" id="BPLR01009468">
    <property type="protein sequence ID" value="GIY32184.1"/>
    <property type="molecule type" value="Genomic_DNA"/>
</dbReference>
<evidence type="ECO:0000313" key="1">
    <source>
        <dbReference type="EMBL" id="GIY32184.1"/>
    </source>
</evidence>
<proteinExistence type="predicted"/>
<dbReference type="Proteomes" id="UP001054945">
    <property type="component" value="Unassembled WGS sequence"/>
</dbReference>
<accession>A0AAV4SGS8</accession>
<gene>
    <name evidence="1" type="ORF">CEXT_761301</name>
</gene>
<comment type="caution">
    <text evidence="1">The sequence shown here is derived from an EMBL/GenBank/DDBJ whole genome shotgun (WGS) entry which is preliminary data.</text>
</comment>